<reference evidence="4 5" key="1">
    <citation type="submission" date="2016-10" db="EMBL/GenBank/DDBJ databases">
        <title>Reductive evolution of mitochondrial metabolism and differential evolution of invasion-related proteins in Cryptosporidium.</title>
        <authorList>
            <person name="Liu S."/>
            <person name="Roellig D.M."/>
            <person name="Guo Y."/>
            <person name="Li N."/>
            <person name="Frace M.A."/>
            <person name="Tang K."/>
            <person name="Zhang L."/>
            <person name="Feng Y."/>
            <person name="Xiao L."/>
        </authorList>
    </citation>
    <scope>NUCLEOTIDE SEQUENCE [LARGE SCALE GENOMIC DNA]</scope>
    <source>
        <strain evidence="4">30847</strain>
    </source>
</reference>
<dbReference type="GO" id="GO:0005509">
    <property type="term" value="F:calcium ion binding"/>
    <property type="evidence" value="ECO:0007669"/>
    <property type="project" value="InterPro"/>
</dbReference>
<evidence type="ECO:0000313" key="4">
    <source>
        <dbReference type="EMBL" id="OII75141.1"/>
    </source>
</evidence>
<dbReference type="SUPFAM" id="SSF47473">
    <property type="entry name" value="EF-hand"/>
    <property type="match status" value="1"/>
</dbReference>
<dbReference type="Pfam" id="PF13405">
    <property type="entry name" value="EF-hand_6"/>
    <property type="match status" value="1"/>
</dbReference>
<evidence type="ECO:0000256" key="1">
    <source>
        <dbReference type="ARBA" id="ARBA00022737"/>
    </source>
</evidence>
<gene>
    <name evidence="4" type="ORF">cand_004070</name>
</gene>
<feature type="domain" description="EF-hand" evidence="3">
    <location>
        <begin position="129"/>
        <end position="164"/>
    </location>
</feature>
<dbReference type="Pfam" id="PF13499">
    <property type="entry name" value="EF-hand_7"/>
    <property type="match status" value="1"/>
</dbReference>
<dbReference type="SMART" id="SM00054">
    <property type="entry name" value="EFh"/>
    <property type="match status" value="3"/>
</dbReference>
<dbReference type="EMBL" id="LRBS01000090">
    <property type="protein sequence ID" value="OII75141.1"/>
    <property type="molecule type" value="Genomic_DNA"/>
</dbReference>
<evidence type="ECO:0000259" key="3">
    <source>
        <dbReference type="PROSITE" id="PS50222"/>
    </source>
</evidence>
<dbReference type="InterPro" id="IPR050403">
    <property type="entry name" value="Myosin_RLC"/>
</dbReference>
<organism evidence="4 5">
    <name type="scientific">Cryptosporidium andersoni</name>
    <dbReference type="NCBI Taxonomy" id="117008"/>
    <lineage>
        <taxon>Eukaryota</taxon>
        <taxon>Sar</taxon>
        <taxon>Alveolata</taxon>
        <taxon>Apicomplexa</taxon>
        <taxon>Conoidasida</taxon>
        <taxon>Coccidia</taxon>
        <taxon>Eucoccidiorida</taxon>
        <taxon>Eimeriorina</taxon>
        <taxon>Cryptosporidiidae</taxon>
        <taxon>Cryptosporidium</taxon>
    </lineage>
</organism>
<dbReference type="Proteomes" id="UP000186804">
    <property type="component" value="Unassembled WGS sequence"/>
</dbReference>
<protein>
    <submittedName>
        <fullName evidence="4">EF hand family protein</fullName>
    </submittedName>
</protein>
<dbReference type="CDD" id="cd00051">
    <property type="entry name" value="EFh"/>
    <property type="match status" value="1"/>
</dbReference>
<keyword evidence="2" id="KW-0106">Calcium</keyword>
<accession>A0A1J4MQH0</accession>
<dbReference type="GeneID" id="92364592"/>
<feature type="domain" description="EF-hand" evidence="3">
    <location>
        <begin position="182"/>
        <end position="217"/>
    </location>
</feature>
<sequence>MYNVGIKGSIKHIQSHSLTKEQLEDANNVFGVFDTNKDGFLDLRELKACLRALGFQIKKRQIISVVESALGNSRFSGSSTSLMDNSGWFESYPLTLNLEDFYTLLSSLMNESGIYGIGAFYNSSDLQEVSIDYVRHIFSMFDINKTGKISLRTLKQLVSHISKESQTLGINFGRVSQNFNLFSDEELTQIVQQIDQDNDGYLDFQDFYRVFQYYHNSIHDSVSDITDSSIARNFKSQ</sequence>
<dbReference type="PROSITE" id="PS00018">
    <property type="entry name" value="EF_HAND_1"/>
    <property type="match status" value="2"/>
</dbReference>
<dbReference type="InterPro" id="IPR011992">
    <property type="entry name" value="EF-hand-dom_pair"/>
</dbReference>
<dbReference type="VEuPathDB" id="CryptoDB:cand_004070"/>
<feature type="domain" description="EF-hand" evidence="3">
    <location>
        <begin position="21"/>
        <end position="56"/>
    </location>
</feature>
<keyword evidence="5" id="KW-1185">Reference proteome</keyword>
<dbReference type="InterPro" id="IPR018247">
    <property type="entry name" value="EF_Hand_1_Ca_BS"/>
</dbReference>
<proteinExistence type="predicted"/>
<dbReference type="InterPro" id="IPR002048">
    <property type="entry name" value="EF_hand_dom"/>
</dbReference>
<dbReference type="PANTHER" id="PTHR23049">
    <property type="entry name" value="MYOSIN REGULATORY LIGHT CHAIN 2"/>
    <property type="match status" value="1"/>
</dbReference>
<evidence type="ECO:0000256" key="2">
    <source>
        <dbReference type="ARBA" id="ARBA00022837"/>
    </source>
</evidence>
<dbReference type="RefSeq" id="XP_067067411.1">
    <property type="nucleotide sequence ID" value="XM_067210651.1"/>
</dbReference>
<comment type="caution">
    <text evidence="4">The sequence shown here is derived from an EMBL/GenBank/DDBJ whole genome shotgun (WGS) entry which is preliminary data.</text>
</comment>
<dbReference type="AlphaFoldDB" id="A0A1J4MQH0"/>
<keyword evidence="1" id="KW-0677">Repeat</keyword>
<name>A0A1J4MQH0_9CRYT</name>
<dbReference type="Gene3D" id="1.10.238.10">
    <property type="entry name" value="EF-hand"/>
    <property type="match status" value="2"/>
</dbReference>
<evidence type="ECO:0000313" key="5">
    <source>
        <dbReference type="Proteomes" id="UP000186804"/>
    </source>
</evidence>
<dbReference type="PROSITE" id="PS50222">
    <property type="entry name" value="EF_HAND_2"/>
    <property type="match status" value="3"/>
</dbReference>
<dbReference type="OrthoDB" id="343296at2759"/>